<reference evidence="3 4" key="1">
    <citation type="journal article" date="2013" name="BMC Genomics">
        <title>Genomics-driven discovery of the pneumocandin biosynthetic gene cluster in the fungus Glarea lozoyensis.</title>
        <authorList>
            <person name="Chen L."/>
            <person name="Yue Q."/>
            <person name="Zhang X."/>
            <person name="Xiang M."/>
            <person name="Wang C."/>
            <person name="Li S."/>
            <person name="Che Y."/>
            <person name="Ortiz-Lopez F.J."/>
            <person name="Bills G.F."/>
            <person name="Liu X."/>
            <person name="An Z."/>
        </authorList>
    </citation>
    <scope>NUCLEOTIDE SEQUENCE [LARGE SCALE GENOMIC DNA]</scope>
    <source>
        <strain evidence="4">ATCC 20868 / MF5171</strain>
    </source>
</reference>
<organism evidence="3 4">
    <name type="scientific">Glarea lozoyensis (strain ATCC 20868 / MF5171)</name>
    <dbReference type="NCBI Taxonomy" id="1116229"/>
    <lineage>
        <taxon>Eukaryota</taxon>
        <taxon>Fungi</taxon>
        <taxon>Dikarya</taxon>
        <taxon>Ascomycota</taxon>
        <taxon>Pezizomycotina</taxon>
        <taxon>Leotiomycetes</taxon>
        <taxon>Helotiales</taxon>
        <taxon>Helotiaceae</taxon>
        <taxon>Glarea</taxon>
    </lineage>
</organism>
<name>S3D8I5_GLAL2</name>
<dbReference type="Proteomes" id="UP000016922">
    <property type="component" value="Unassembled WGS sequence"/>
</dbReference>
<gene>
    <name evidence="3" type="ORF">GLAREA_09421</name>
</gene>
<keyword evidence="4" id="KW-1185">Reference proteome</keyword>
<accession>S3D8I5</accession>
<sequence length="229" mass="26631">MSLQQPARQHQGVDENAQRSSKSQKVRFAPHTSEGKPLKSCKVTLHDSLSHYQAEMKRIKETMKKLYRLRVATKISALLSSDYEMVFLNYIENRLERLELQRECYRCNFETVNLQKDLKDVSTRLKLHRHSLKHGGDEWEYRTLKKWSAVPAQGHKWTQQFESDTVALLTIEKADVSAKISILDQRFARLSSKLEQNGTAEKKQPPDVVTAWKRFDVKLGVKRYTDVAV</sequence>
<dbReference type="GeneID" id="19468469"/>
<dbReference type="RefSeq" id="XP_008084209.1">
    <property type="nucleotide sequence ID" value="XM_008086018.1"/>
</dbReference>
<evidence type="ECO:0000256" key="1">
    <source>
        <dbReference type="SAM" id="Coils"/>
    </source>
</evidence>
<feature type="region of interest" description="Disordered" evidence="2">
    <location>
        <begin position="1"/>
        <end position="38"/>
    </location>
</feature>
<dbReference type="EMBL" id="KE145368">
    <property type="protein sequence ID" value="EPE28301.1"/>
    <property type="molecule type" value="Genomic_DNA"/>
</dbReference>
<evidence type="ECO:0000313" key="3">
    <source>
        <dbReference type="EMBL" id="EPE28301.1"/>
    </source>
</evidence>
<evidence type="ECO:0000313" key="4">
    <source>
        <dbReference type="Proteomes" id="UP000016922"/>
    </source>
</evidence>
<evidence type="ECO:0000256" key="2">
    <source>
        <dbReference type="SAM" id="MobiDB-lite"/>
    </source>
</evidence>
<proteinExistence type="predicted"/>
<keyword evidence="1" id="KW-0175">Coiled coil</keyword>
<dbReference type="AlphaFoldDB" id="S3D8I5"/>
<protein>
    <submittedName>
        <fullName evidence="3">Uncharacterized protein</fullName>
    </submittedName>
</protein>
<dbReference type="HOGENOM" id="CLU_1209920_0_0_1"/>
<feature type="coiled-coil region" evidence="1">
    <location>
        <begin position="49"/>
        <end position="108"/>
    </location>
</feature>
<dbReference type="KEGG" id="glz:GLAREA_09421"/>